<evidence type="ECO:0000256" key="5">
    <source>
        <dbReference type="ARBA" id="ARBA00023033"/>
    </source>
</evidence>
<keyword evidence="12" id="KW-1133">Transmembrane helix</keyword>
<dbReference type="Proteomes" id="UP000670152">
    <property type="component" value="Unassembled WGS sequence"/>
</dbReference>
<sequence>MFLFYYYYSSTMIVLSVVLITLTCVVIRYYIRNYCCLTYVIRNENILPGPKKYMTKFLHGNPDELLNILCILGKYFTSPFQLLKRPFVVIYEPNQVKTVLKSRHCLDKNIIFYKFAEGIFGTKLLTAPESIWNQNRKIIAPGFSPNMLQRFFNTFVEESLMLTNKLEKVGVNGNEIIFFEHIATCALDIACSKNMQFVLLLNYLHIHEKQVIHICSHSRTIMGIKMESNKKDQYFKTLMQLIQQQLHELNKLHKTEMKTNTNKTFFNILMKAFHKKNFTQEMIRNNVITMIILTSDKITITINFVIFMLANFPEIQEKVYKELMTIYGTETLISAPVKYDDLQHMHYLDQVIKETMRLFPTTPIIGRRLTEDVKIGVNDKKLFFESITNDLLSLAKKKKGKSQDDSQSNEDNGSIKKDVKHDSDISDSDDWNNKAGKTKKKKSPSKRSKRKMTKSSSEDSASEKEPAKQLSEPEEGEVSDSDPSGSSSSQEEFNDGYDDKLMGDAEDQARLAQMTEKEREQEIFKRIEQREIMKTRFEIEKKLRMAKKQELKKQKESKKKEKGIEEKQKIDRAPDPKERSKDRKKTIEEKQDKKFHAMSLLKARREEKKERGRFFIYCYLLYIRNITNISNPILSLIEEKEKQRIEQQQQQSKDIEEEELEDDHKAAANKTKLKASDIYSDDSGSSDSGEEEEVTKPAPLRRSSSSESRDSDSDNDKKSITSNKARPKKPVYISTKEDLNKIRLSRHKMERFVHLPFFDRVVQGCFVRIGIGNNNGKPVYRVAEISGVCETGKIYQLGGTRTNKGLKLRHGAQERVFRLEFVSNQEFTDSEFFKWKETCALQGISTPTFDEVEQKLKDIKEALVYEFKEEDIEKIVREKERFKQTPYNYAMKKAQLMRERDAANCRGDDETASRLNQELSELEERASELDKMRTATISSISYINDRNRKKNVEEAEKAIMEELKANKGKKVDDPFTRRSTKPRMVYKPEDESEVVAVPVNDKSNPHPTGDSVSAVDKENGQESKKKQSTEDLFDAHDFDITIDLEVPIPNNPVSVLPKPINNIKDTGPRRSLNLEDYKKKRGLI</sequence>
<gene>
    <name evidence="14" type="primary">Rtf1</name>
    <name evidence="14" type="ORF">G6Z77_0008783</name>
</gene>
<evidence type="ECO:0000256" key="7">
    <source>
        <dbReference type="ARBA" id="ARBA00023159"/>
    </source>
</evidence>
<evidence type="ECO:0000256" key="2">
    <source>
        <dbReference type="ARBA" id="ARBA00010617"/>
    </source>
</evidence>
<evidence type="ECO:0000256" key="12">
    <source>
        <dbReference type="SAM" id="Phobius"/>
    </source>
</evidence>
<keyword evidence="12" id="KW-0472">Membrane</keyword>
<keyword evidence="5" id="KW-0560">Oxidoreductase</keyword>
<keyword evidence="6 10" id="KW-0175">Coiled coil</keyword>
<name>A0A836FSN7_9HYME</name>
<dbReference type="GO" id="GO:0005506">
    <property type="term" value="F:iron ion binding"/>
    <property type="evidence" value="ECO:0007669"/>
    <property type="project" value="InterPro"/>
</dbReference>
<keyword evidence="8" id="KW-0804">Transcription</keyword>
<keyword evidence="15" id="KW-1185">Reference proteome</keyword>
<keyword evidence="4" id="KW-0805">Transcription regulation</keyword>
<feature type="compositionally biased region" description="Basic and acidic residues" evidence="11">
    <location>
        <begin position="497"/>
        <end position="527"/>
    </location>
</feature>
<feature type="region of interest" description="Disordered" evidence="11">
    <location>
        <begin position="395"/>
        <end position="527"/>
    </location>
</feature>
<reference evidence="14 15" key="1">
    <citation type="submission" date="2020-02" db="EMBL/GenBank/DDBJ databases">
        <title>Relaxed selection underlies rapid genomic changes in the transitions from sociality to social parasitism in ants.</title>
        <authorList>
            <person name="Bi X."/>
        </authorList>
    </citation>
    <scope>NUCLEOTIDE SEQUENCE [LARGE SCALE GENOMIC DNA]</scope>
    <source>
        <strain evidence="14">BGI-DK2014b</strain>
        <tissue evidence="14">Whole body</tissue>
    </source>
</reference>
<keyword evidence="9" id="KW-0539">Nucleus</keyword>
<feature type="region of interest" description="Disordered" evidence="11">
    <location>
        <begin position="546"/>
        <end position="602"/>
    </location>
</feature>
<evidence type="ECO:0000313" key="14">
    <source>
        <dbReference type="EMBL" id="KAG5333036.1"/>
    </source>
</evidence>
<dbReference type="SUPFAM" id="SSF159042">
    <property type="entry name" value="Plus3-like"/>
    <property type="match status" value="1"/>
</dbReference>
<feature type="non-terminal residue" evidence="14">
    <location>
        <position position="1084"/>
    </location>
</feature>
<dbReference type="GO" id="GO:0016705">
    <property type="term" value="F:oxidoreductase activity, acting on paired donors, with incorporation or reduction of molecular oxygen"/>
    <property type="evidence" value="ECO:0007669"/>
    <property type="project" value="InterPro"/>
</dbReference>
<dbReference type="GO" id="GO:0003677">
    <property type="term" value="F:DNA binding"/>
    <property type="evidence" value="ECO:0007669"/>
    <property type="project" value="InterPro"/>
</dbReference>
<feature type="compositionally biased region" description="Basic and acidic residues" evidence="11">
    <location>
        <begin position="413"/>
        <end position="424"/>
    </location>
</feature>
<dbReference type="SUPFAM" id="SSF48264">
    <property type="entry name" value="Cytochrome P450"/>
    <property type="match status" value="1"/>
</dbReference>
<evidence type="ECO:0000256" key="3">
    <source>
        <dbReference type="ARBA" id="ARBA00022553"/>
    </source>
</evidence>
<proteinExistence type="inferred from homology"/>
<dbReference type="InterPro" id="IPR036396">
    <property type="entry name" value="Cyt_P450_sf"/>
</dbReference>
<dbReference type="GO" id="GO:0020037">
    <property type="term" value="F:heme binding"/>
    <property type="evidence" value="ECO:0007669"/>
    <property type="project" value="InterPro"/>
</dbReference>
<dbReference type="SMART" id="SM00719">
    <property type="entry name" value="Plus3"/>
    <property type="match status" value="1"/>
</dbReference>
<feature type="region of interest" description="Disordered" evidence="11">
    <location>
        <begin position="1059"/>
        <end position="1084"/>
    </location>
</feature>
<feature type="region of interest" description="Disordered" evidence="11">
    <location>
        <begin position="968"/>
        <end position="1032"/>
    </location>
</feature>
<dbReference type="GO" id="GO:0004497">
    <property type="term" value="F:monooxygenase activity"/>
    <property type="evidence" value="ECO:0007669"/>
    <property type="project" value="UniProtKB-KW"/>
</dbReference>
<dbReference type="PANTHER" id="PTHR13115:SF8">
    <property type="entry name" value="RNA POLYMERASE-ASSOCIATED PROTEIN RTF1 HOMOLOG"/>
    <property type="match status" value="1"/>
</dbReference>
<feature type="non-terminal residue" evidence="14">
    <location>
        <position position="1"/>
    </location>
</feature>
<evidence type="ECO:0000256" key="1">
    <source>
        <dbReference type="ARBA" id="ARBA00004642"/>
    </source>
</evidence>
<feature type="region of interest" description="Disordered" evidence="11">
    <location>
        <begin position="645"/>
        <end position="732"/>
    </location>
</feature>
<dbReference type="InterPro" id="IPR004343">
    <property type="entry name" value="Plus-3_dom"/>
</dbReference>
<evidence type="ECO:0000256" key="11">
    <source>
        <dbReference type="SAM" id="MobiDB-lite"/>
    </source>
</evidence>
<feature type="compositionally biased region" description="Basic and acidic residues" evidence="11">
    <location>
        <begin position="1066"/>
        <end position="1078"/>
    </location>
</feature>
<dbReference type="Gene3D" id="3.90.70.200">
    <property type="entry name" value="Plus-3 domain"/>
    <property type="match status" value="1"/>
</dbReference>
<feature type="transmembrane region" description="Helical" evidence="12">
    <location>
        <begin position="12"/>
        <end position="31"/>
    </location>
</feature>
<evidence type="ECO:0000313" key="15">
    <source>
        <dbReference type="Proteomes" id="UP000670152"/>
    </source>
</evidence>
<evidence type="ECO:0000259" key="13">
    <source>
        <dbReference type="PROSITE" id="PS51360"/>
    </source>
</evidence>
<feature type="coiled-coil region" evidence="10">
    <location>
        <begin position="865"/>
        <end position="932"/>
    </location>
</feature>
<protein>
    <submittedName>
        <fullName evidence="14">RTF1 protein</fullName>
    </submittedName>
</protein>
<evidence type="ECO:0000256" key="8">
    <source>
        <dbReference type="ARBA" id="ARBA00023163"/>
    </source>
</evidence>
<dbReference type="FunFam" id="3.90.70.200:FF:000001">
    <property type="entry name" value="RNA polymerase-associated protein RTF1 homolog"/>
    <property type="match status" value="1"/>
</dbReference>
<dbReference type="Gene3D" id="1.10.630.10">
    <property type="entry name" value="Cytochrome P450"/>
    <property type="match status" value="1"/>
</dbReference>
<keyword evidence="12" id="KW-0812">Transmembrane</keyword>
<feature type="domain" description="Plus3" evidence="13">
    <location>
        <begin position="733"/>
        <end position="864"/>
    </location>
</feature>
<dbReference type="GO" id="GO:0016593">
    <property type="term" value="C:Cdc73/Paf1 complex"/>
    <property type="evidence" value="ECO:0007669"/>
    <property type="project" value="TreeGrafter"/>
</dbReference>
<dbReference type="GO" id="GO:1990269">
    <property type="term" value="F:RNA polymerase II C-terminal domain phosphoserine binding"/>
    <property type="evidence" value="ECO:0007669"/>
    <property type="project" value="TreeGrafter"/>
</dbReference>
<feature type="compositionally biased region" description="Basic and acidic residues" evidence="11">
    <location>
        <begin position="707"/>
        <end position="719"/>
    </location>
</feature>
<dbReference type="AlphaFoldDB" id="A0A836FSN7"/>
<keyword evidence="3" id="KW-0597">Phosphoprotein</keyword>
<comment type="similarity">
    <text evidence="2">Belongs to the cytochrome P450 family.</text>
</comment>
<dbReference type="Pfam" id="PF00067">
    <property type="entry name" value="p450"/>
    <property type="match status" value="1"/>
</dbReference>
<dbReference type="PROSITE" id="PS51360">
    <property type="entry name" value="PLUS3"/>
    <property type="match status" value="1"/>
</dbReference>
<feature type="compositionally biased region" description="Basic residues" evidence="11">
    <location>
        <begin position="436"/>
        <end position="453"/>
    </location>
</feature>
<evidence type="ECO:0000256" key="6">
    <source>
        <dbReference type="ARBA" id="ARBA00023054"/>
    </source>
</evidence>
<comment type="caution">
    <text evidence="14">The sequence shown here is derived from an EMBL/GenBank/DDBJ whole genome shotgun (WGS) entry which is preliminary data.</text>
</comment>
<accession>A0A836FSN7</accession>
<keyword evidence="7" id="KW-0010">Activator</keyword>
<dbReference type="InterPro" id="IPR036128">
    <property type="entry name" value="Plus3-like_sf"/>
</dbReference>
<keyword evidence="5" id="KW-0503">Monooxygenase</keyword>
<feature type="compositionally biased region" description="Basic and acidic residues" evidence="11">
    <location>
        <begin position="546"/>
        <end position="595"/>
    </location>
</feature>
<dbReference type="EMBL" id="JAANIB010005161">
    <property type="protein sequence ID" value="KAG5333036.1"/>
    <property type="molecule type" value="Genomic_DNA"/>
</dbReference>
<evidence type="ECO:0000256" key="9">
    <source>
        <dbReference type="ARBA" id="ARBA00023242"/>
    </source>
</evidence>
<feature type="compositionally biased region" description="Low complexity" evidence="11">
    <location>
        <begin position="481"/>
        <end position="491"/>
    </location>
</feature>
<feature type="compositionally biased region" description="Basic and acidic residues" evidence="11">
    <location>
        <begin position="1015"/>
        <end position="1032"/>
    </location>
</feature>
<dbReference type="PANTHER" id="PTHR13115">
    <property type="entry name" value="RNA POLYMERASE-ASSOCIATED PROTEIN RTF1 HOMOLOG"/>
    <property type="match status" value="1"/>
</dbReference>
<organism evidence="14 15">
    <name type="scientific">Acromyrmex heyeri</name>
    <dbReference type="NCBI Taxonomy" id="230685"/>
    <lineage>
        <taxon>Eukaryota</taxon>
        <taxon>Metazoa</taxon>
        <taxon>Ecdysozoa</taxon>
        <taxon>Arthropoda</taxon>
        <taxon>Hexapoda</taxon>
        <taxon>Insecta</taxon>
        <taxon>Pterygota</taxon>
        <taxon>Neoptera</taxon>
        <taxon>Endopterygota</taxon>
        <taxon>Hymenoptera</taxon>
        <taxon>Apocrita</taxon>
        <taxon>Aculeata</taxon>
        <taxon>Formicoidea</taxon>
        <taxon>Formicidae</taxon>
        <taxon>Myrmicinae</taxon>
        <taxon>Acromyrmex</taxon>
    </lineage>
</organism>
<evidence type="ECO:0000256" key="4">
    <source>
        <dbReference type="ARBA" id="ARBA00023015"/>
    </source>
</evidence>
<evidence type="ECO:0000256" key="10">
    <source>
        <dbReference type="SAM" id="Coils"/>
    </source>
</evidence>
<comment type="subcellular location">
    <subcellularLocation>
        <location evidence="1">Nucleus</location>
        <location evidence="1">Nucleoplasm</location>
    </subcellularLocation>
</comment>
<dbReference type="OrthoDB" id="166375at2759"/>
<dbReference type="InterPro" id="IPR001128">
    <property type="entry name" value="Cyt_P450"/>
</dbReference>
<dbReference type="Pfam" id="PF03126">
    <property type="entry name" value="Plus-3"/>
    <property type="match status" value="1"/>
</dbReference>